<evidence type="ECO:0000313" key="2">
    <source>
        <dbReference type="Proteomes" id="UP001470230"/>
    </source>
</evidence>
<gene>
    <name evidence="1" type="ORF">M9Y10_007698</name>
</gene>
<evidence type="ECO:0000313" key="1">
    <source>
        <dbReference type="EMBL" id="KAK8871952.1"/>
    </source>
</evidence>
<reference evidence="1 2" key="1">
    <citation type="submission" date="2024-04" db="EMBL/GenBank/DDBJ databases">
        <title>Tritrichomonas musculus Genome.</title>
        <authorList>
            <person name="Alves-Ferreira E."/>
            <person name="Grigg M."/>
            <person name="Lorenzi H."/>
            <person name="Galac M."/>
        </authorList>
    </citation>
    <scope>NUCLEOTIDE SEQUENCE [LARGE SCALE GENOMIC DNA]</scope>
    <source>
        <strain evidence="1 2">EAF2021</strain>
    </source>
</reference>
<organism evidence="1 2">
    <name type="scientific">Tritrichomonas musculus</name>
    <dbReference type="NCBI Taxonomy" id="1915356"/>
    <lineage>
        <taxon>Eukaryota</taxon>
        <taxon>Metamonada</taxon>
        <taxon>Parabasalia</taxon>
        <taxon>Tritrichomonadida</taxon>
        <taxon>Tritrichomonadidae</taxon>
        <taxon>Tritrichomonas</taxon>
    </lineage>
</organism>
<accession>A0ABR2J2W6</accession>
<proteinExistence type="predicted"/>
<protein>
    <submittedName>
        <fullName evidence="1">Uncharacterized protein</fullName>
    </submittedName>
</protein>
<keyword evidence="2" id="KW-1185">Reference proteome</keyword>
<sequence>MTSMKNTRSNLPSRMENISKAQKNDCALRQTRKKHFHVDVVQTIEILFNVIVVKSYVKDQFFGGTSLCLCCGQSSLSVQVSVQLFE</sequence>
<name>A0ABR2J2W6_9EUKA</name>
<dbReference type="Proteomes" id="UP001470230">
    <property type="component" value="Unassembled WGS sequence"/>
</dbReference>
<dbReference type="EMBL" id="JAPFFF010000013">
    <property type="protein sequence ID" value="KAK8871952.1"/>
    <property type="molecule type" value="Genomic_DNA"/>
</dbReference>
<comment type="caution">
    <text evidence="1">The sequence shown here is derived from an EMBL/GenBank/DDBJ whole genome shotgun (WGS) entry which is preliminary data.</text>
</comment>